<name>A0A2P7Q2Z2_9FIRM</name>
<dbReference type="OrthoDB" id="1650885at2"/>
<dbReference type="GO" id="GO:0003676">
    <property type="term" value="F:nucleic acid binding"/>
    <property type="evidence" value="ECO:0007669"/>
    <property type="project" value="InterPro"/>
</dbReference>
<dbReference type="GO" id="GO:0016818">
    <property type="term" value="F:hydrolase activity, acting on acid anhydrides, in phosphorus-containing anhydrides"/>
    <property type="evidence" value="ECO:0007669"/>
    <property type="project" value="InterPro"/>
</dbReference>
<dbReference type="InterPro" id="IPR014905">
    <property type="entry name" value="HIRAN"/>
</dbReference>
<evidence type="ECO:0000256" key="1">
    <source>
        <dbReference type="ARBA" id="ARBA00022723"/>
    </source>
</evidence>
<evidence type="ECO:0000256" key="3">
    <source>
        <dbReference type="SAM" id="MobiDB-lite"/>
    </source>
</evidence>
<dbReference type="AlphaFoldDB" id="A0A2P7Q2Z2"/>
<dbReference type="Proteomes" id="UP000241434">
    <property type="component" value="Unassembled WGS sequence"/>
</dbReference>
<feature type="region of interest" description="Disordered" evidence="3">
    <location>
        <begin position="567"/>
        <end position="587"/>
    </location>
</feature>
<protein>
    <recommendedName>
        <fullName evidence="4">HIRAN domain-containing protein</fullName>
    </recommendedName>
</protein>
<evidence type="ECO:0000256" key="2">
    <source>
        <dbReference type="ARBA" id="ARBA00022801"/>
    </source>
</evidence>
<dbReference type="Pfam" id="PF08797">
    <property type="entry name" value="HIRAN"/>
    <property type="match status" value="1"/>
</dbReference>
<dbReference type="Gene3D" id="3.30.70.2330">
    <property type="match status" value="1"/>
</dbReference>
<dbReference type="SMART" id="SM00910">
    <property type="entry name" value="HIRAN"/>
    <property type="match status" value="1"/>
</dbReference>
<keyword evidence="2" id="KW-0378">Hydrolase</keyword>
<dbReference type="GO" id="GO:0008270">
    <property type="term" value="F:zinc ion binding"/>
    <property type="evidence" value="ECO:0007669"/>
    <property type="project" value="InterPro"/>
</dbReference>
<comment type="caution">
    <text evidence="5">The sequence shown here is derived from an EMBL/GenBank/DDBJ whole genome shotgun (WGS) entry which is preliminary data.</text>
</comment>
<sequence length="715" mass="84163">MSESIYNEIRSAFQEFNELPYQFQLLPMAGKVEVDYMLWSEEILSNEDKERLSIAALNKIKELIDNNKTEINLLMYLRENPLHEYIYAFTDLLRVYIEEEFFKVDEIYNFAIKLATQSIYDDLVKLGIIILGNFENDYSKRVLLTLGYHSEFTLYVLEAINRFSDYNSIVYNLLKNTDGYGRLCSLIKFKAVKEEQKKVLIEEIVETTTCVKRDCSLFIMTNTLLEDYIDNIVIDKNNFTGISYLLAYSSFEANFKMFKVSKRLIEKYLFSAYKYAKDYIDFAAIAIIKSNIATDWRDSIDSEEKNNGWSLNVEKSMEKNCEDLIKRFDYEKIMTEELINNNDFEVEDASMMLYLLKELQFSYDYIVDSKIFEMMFSRMPFYFDMIEYFLINNERVYYKDIYNFIIDMVPEEVFSESRNVDDPSVKYLPDVWIVYILQAFKNSRDYNEEFFIKCLFARFKDVRIKAATVLKYFREDWSDKVIIALKEMIKEEPDKDLVKYIEKMLIKFKLFNMNERSSGLSAGLNSKVSIDNVDIINLTEDGNVIALEVNDKKNTSKVDKKEKKIEFSEESTAKTDDEKHNEKESDSVRKIDDNKTIIVKKQRYVDVFTDFEKSEDDVKILLSILKGTEDRDLSVLEGSINKGDILYLKADPNDIYEKNTILICSSKGYVIGYISKTHGEVLYPLLKDRNSKIYAILRDDIGAHKPRVDIYLHVE</sequence>
<accession>A0A2P7Q2Z2</accession>
<dbReference type="RefSeq" id="WP_106775959.1">
    <property type="nucleotide sequence ID" value="NZ_JYGE01000001.1"/>
</dbReference>
<reference evidence="5" key="1">
    <citation type="thesis" date="2015" institute="Rutgers" country="The State University of New Jersey, 14 College Farm Rd., New Brunswick, NJ, USA">
        <title>Ammonia toxicity in bacteria and its implications for treatment of and resource recovery from highly nitrogenous organic wastes.</title>
        <authorList>
            <person name="Luther A.K."/>
        </authorList>
    </citation>
    <scope>NUCLEOTIDE SEQUENCE</scope>
    <source>
        <strain evidence="5">RT-10B</strain>
    </source>
</reference>
<evidence type="ECO:0000313" key="6">
    <source>
        <dbReference type="Proteomes" id="UP000241434"/>
    </source>
</evidence>
<evidence type="ECO:0000259" key="4">
    <source>
        <dbReference type="SMART" id="SM00910"/>
    </source>
</evidence>
<proteinExistence type="predicted"/>
<keyword evidence="1" id="KW-0479">Metal-binding</keyword>
<gene>
    <name evidence="5" type="ORF">UF10_00835</name>
</gene>
<organism evidence="5 6">
    <name type="scientific">Peptostreptococcus russellii</name>
    <dbReference type="NCBI Taxonomy" id="215200"/>
    <lineage>
        <taxon>Bacteria</taxon>
        <taxon>Bacillati</taxon>
        <taxon>Bacillota</taxon>
        <taxon>Clostridia</taxon>
        <taxon>Peptostreptococcales</taxon>
        <taxon>Peptostreptococcaceae</taxon>
        <taxon>Peptostreptococcus</taxon>
    </lineage>
</organism>
<keyword evidence="6" id="KW-1185">Reference proteome</keyword>
<feature type="domain" description="HIRAN" evidence="4">
    <location>
        <begin position="620"/>
        <end position="714"/>
    </location>
</feature>
<evidence type="ECO:0000313" key="5">
    <source>
        <dbReference type="EMBL" id="PSJ32341.1"/>
    </source>
</evidence>
<dbReference type="EMBL" id="JYGE01000001">
    <property type="protein sequence ID" value="PSJ32341.1"/>
    <property type="molecule type" value="Genomic_DNA"/>
</dbReference>